<comment type="caution">
    <text evidence="1">The sequence shown here is derived from an EMBL/GenBank/DDBJ whole genome shotgun (WGS) entry which is preliminary data.</text>
</comment>
<evidence type="ECO:0000313" key="1">
    <source>
        <dbReference type="EMBL" id="TMJ10910.1"/>
    </source>
</evidence>
<organism evidence="1 2">
    <name type="scientific">Candidatus Segetimicrobium genomatis</name>
    <dbReference type="NCBI Taxonomy" id="2569760"/>
    <lineage>
        <taxon>Bacteria</taxon>
        <taxon>Bacillati</taxon>
        <taxon>Candidatus Sysuimicrobiota</taxon>
        <taxon>Candidatus Sysuimicrobiia</taxon>
        <taxon>Candidatus Sysuimicrobiales</taxon>
        <taxon>Candidatus Segetimicrobiaceae</taxon>
        <taxon>Candidatus Segetimicrobium</taxon>
    </lineage>
</organism>
<dbReference type="Proteomes" id="UP000315217">
    <property type="component" value="Unassembled WGS sequence"/>
</dbReference>
<gene>
    <name evidence="1" type="ORF">E6G98_06390</name>
</gene>
<proteinExistence type="predicted"/>
<dbReference type="EMBL" id="VBAI01000088">
    <property type="protein sequence ID" value="TMJ10910.1"/>
    <property type="molecule type" value="Genomic_DNA"/>
</dbReference>
<dbReference type="AlphaFoldDB" id="A0A537LSE5"/>
<dbReference type="GO" id="GO:0008237">
    <property type="term" value="F:metallopeptidase activity"/>
    <property type="evidence" value="ECO:0007669"/>
    <property type="project" value="InterPro"/>
</dbReference>
<accession>A0A537LSE5</accession>
<sequence>MAVPWPDYNFYWMSNRVYHVAADRPQVNVVSNICDYTLQEDSAIANTRAQTAGTSELGDMKSLGYALYRYTCNSNPDSVPTDIFLSYEANYPYGSSGGFTLHQKATADWCGLWSTYYPCGDHYPTIHLNLPKIQGESSDQIVRLLMHELGHATGLDEHCTSDAIMNNGDVDPKTGLPCNNKKWLETGQWYSTDRDGLYAAYHPLYGESTESWSAARAVSSGPVLGFYNLTNPAVDVGPGGRMFIGFRNDKVYNEQWEMAWSDDGVTWQRETHGAFIETLNPGAGMLAQWRCKHICRVFLWRLFRVPKQHILDLSTDVEWGMAGAGAGVQRWDVDLPLLRR</sequence>
<protein>
    <submittedName>
        <fullName evidence="1">Uncharacterized protein</fullName>
    </submittedName>
</protein>
<reference evidence="1 2" key="1">
    <citation type="journal article" date="2019" name="Nat. Microbiol.">
        <title>Mediterranean grassland soil C-N compound turnover is dependent on rainfall and depth, and is mediated by genomically divergent microorganisms.</title>
        <authorList>
            <person name="Diamond S."/>
            <person name="Andeer P.F."/>
            <person name="Li Z."/>
            <person name="Crits-Christoph A."/>
            <person name="Burstein D."/>
            <person name="Anantharaman K."/>
            <person name="Lane K.R."/>
            <person name="Thomas B.C."/>
            <person name="Pan C."/>
            <person name="Northen T.R."/>
            <person name="Banfield J.F."/>
        </authorList>
    </citation>
    <scope>NUCLEOTIDE SEQUENCE [LARGE SCALE GENOMIC DNA]</scope>
    <source>
        <strain evidence="1">NP_1</strain>
    </source>
</reference>
<name>A0A537LSE5_9BACT</name>
<evidence type="ECO:0000313" key="2">
    <source>
        <dbReference type="Proteomes" id="UP000315217"/>
    </source>
</evidence>
<dbReference type="InterPro" id="IPR024079">
    <property type="entry name" value="MetalloPept_cat_dom_sf"/>
</dbReference>
<dbReference type="Gene3D" id="3.40.390.10">
    <property type="entry name" value="Collagenase (Catalytic Domain)"/>
    <property type="match status" value="1"/>
</dbReference>